<evidence type="ECO:0000313" key="2">
    <source>
        <dbReference type="Proteomes" id="UP001168990"/>
    </source>
</evidence>
<reference evidence="1" key="2">
    <citation type="submission" date="2023-03" db="EMBL/GenBank/DDBJ databases">
        <authorList>
            <person name="Inwood S.N."/>
            <person name="Skelly J.G."/>
            <person name="Guhlin J."/>
            <person name="Harrop T.W.R."/>
            <person name="Goldson S.G."/>
            <person name="Dearden P.K."/>
        </authorList>
    </citation>
    <scope>NUCLEOTIDE SEQUENCE</scope>
    <source>
        <strain evidence="1">Irish</strain>
        <tissue evidence="1">Whole body</tissue>
    </source>
</reference>
<name>A0AA39C3K8_9HYME</name>
<accession>A0AA39C3K8</accession>
<gene>
    <name evidence="1" type="ORF">PV328_011727</name>
</gene>
<dbReference type="Proteomes" id="UP001168990">
    <property type="component" value="Unassembled WGS sequence"/>
</dbReference>
<comment type="caution">
    <text evidence="1">The sequence shown here is derived from an EMBL/GenBank/DDBJ whole genome shotgun (WGS) entry which is preliminary data.</text>
</comment>
<organism evidence="1 2">
    <name type="scientific">Microctonus aethiopoides</name>
    <dbReference type="NCBI Taxonomy" id="144406"/>
    <lineage>
        <taxon>Eukaryota</taxon>
        <taxon>Metazoa</taxon>
        <taxon>Ecdysozoa</taxon>
        <taxon>Arthropoda</taxon>
        <taxon>Hexapoda</taxon>
        <taxon>Insecta</taxon>
        <taxon>Pterygota</taxon>
        <taxon>Neoptera</taxon>
        <taxon>Endopterygota</taxon>
        <taxon>Hymenoptera</taxon>
        <taxon>Apocrita</taxon>
        <taxon>Ichneumonoidea</taxon>
        <taxon>Braconidae</taxon>
        <taxon>Euphorinae</taxon>
        <taxon>Microctonus</taxon>
    </lineage>
</organism>
<sequence>MRITTVHKTSEFVRYMFPVQRIDSKASEVNGFLVIDGTLYKNHSVITSTPPSQVAEEFLQFLESCGPRAFISFVYKSKARLTIDVAALETTSIGDPCVMEQLNSQGSDNFVFCALFGVPWDVAGY</sequence>
<keyword evidence="2" id="KW-1185">Reference proteome</keyword>
<dbReference type="AlphaFoldDB" id="A0AA39C3K8"/>
<protein>
    <submittedName>
        <fullName evidence="1">Uncharacterized protein</fullName>
    </submittedName>
</protein>
<dbReference type="EMBL" id="JAQQBS010001433">
    <property type="protein sequence ID" value="KAK0157224.1"/>
    <property type="molecule type" value="Genomic_DNA"/>
</dbReference>
<proteinExistence type="predicted"/>
<evidence type="ECO:0000313" key="1">
    <source>
        <dbReference type="EMBL" id="KAK0157224.1"/>
    </source>
</evidence>
<reference evidence="1" key="1">
    <citation type="journal article" date="2023" name="bioRxiv">
        <title>Scaffold-level genome assemblies of two parasitoid biocontrol wasps reveal the parthenogenesis mechanism and an associated novel virus.</title>
        <authorList>
            <person name="Inwood S."/>
            <person name="Skelly J."/>
            <person name="Guhlin J."/>
            <person name="Harrop T."/>
            <person name="Goldson S."/>
            <person name="Dearden P."/>
        </authorList>
    </citation>
    <scope>NUCLEOTIDE SEQUENCE</scope>
    <source>
        <strain evidence="1">Irish</strain>
        <tissue evidence="1">Whole body</tissue>
    </source>
</reference>